<dbReference type="PANTHER" id="PTHR22948:SF76">
    <property type="entry name" value="FI20010P1-RELATED"/>
    <property type="match status" value="1"/>
</dbReference>
<feature type="domain" description="Tudor" evidence="2">
    <location>
        <begin position="537"/>
        <end position="597"/>
    </location>
</feature>
<feature type="region of interest" description="Disordered" evidence="1">
    <location>
        <begin position="1"/>
        <end position="69"/>
    </location>
</feature>
<evidence type="ECO:0000313" key="5">
    <source>
        <dbReference type="Proteomes" id="UP000663828"/>
    </source>
</evidence>
<dbReference type="Gene3D" id="2.30.30.140">
    <property type="match status" value="2"/>
</dbReference>
<feature type="compositionally biased region" description="Low complexity" evidence="1">
    <location>
        <begin position="59"/>
        <end position="69"/>
    </location>
</feature>
<dbReference type="EMBL" id="CAJNOR010001742">
    <property type="protein sequence ID" value="CAF1192436.1"/>
    <property type="molecule type" value="Genomic_DNA"/>
</dbReference>
<evidence type="ECO:0000256" key="1">
    <source>
        <dbReference type="SAM" id="MobiDB-lite"/>
    </source>
</evidence>
<dbReference type="Gene3D" id="2.40.50.90">
    <property type="match status" value="2"/>
</dbReference>
<evidence type="ECO:0000259" key="2">
    <source>
        <dbReference type="PROSITE" id="PS50304"/>
    </source>
</evidence>
<dbReference type="Proteomes" id="UP000663852">
    <property type="component" value="Unassembled WGS sequence"/>
</dbReference>
<feature type="compositionally biased region" description="Polar residues" evidence="1">
    <location>
        <begin position="40"/>
        <end position="57"/>
    </location>
</feature>
<proteinExistence type="predicted"/>
<dbReference type="OrthoDB" id="10034606at2759"/>
<dbReference type="InterPro" id="IPR002999">
    <property type="entry name" value="Tudor"/>
</dbReference>
<evidence type="ECO:0000313" key="3">
    <source>
        <dbReference type="EMBL" id="CAF1003470.1"/>
    </source>
</evidence>
<dbReference type="SUPFAM" id="SSF63748">
    <property type="entry name" value="Tudor/PWWP/MBT"/>
    <property type="match status" value="2"/>
</dbReference>
<feature type="region of interest" description="Disordered" evidence="1">
    <location>
        <begin position="236"/>
        <end position="265"/>
    </location>
</feature>
<dbReference type="Pfam" id="PF00567">
    <property type="entry name" value="TUDOR"/>
    <property type="match status" value="2"/>
</dbReference>
<feature type="domain" description="Tudor" evidence="2">
    <location>
        <begin position="334"/>
        <end position="394"/>
    </location>
</feature>
<dbReference type="Proteomes" id="UP000663828">
    <property type="component" value="Unassembled WGS sequence"/>
</dbReference>
<dbReference type="AlphaFoldDB" id="A0A814H149"/>
<dbReference type="PANTHER" id="PTHR22948">
    <property type="entry name" value="TUDOR DOMAIN CONTAINING PROTEIN"/>
    <property type="match status" value="1"/>
</dbReference>
<sequence length="761" mass="86967">MQRPIRGYRGGSHLAHVHRSKLDDDDEDDTDNTDIENRLCVSNSNSEDFENNQNENKSPMKSLSSSESSSITINTDFEAAIRSLRPLANHQQKNRAKASTSNQKADLPQLNMSDDGTDNLNELVNKKQSEYWFPKPDIGHIDSTDFIRHNHIGTQQKGEQSHPPTLLTTKPPADISTRPTAVVASAGPTRSASALFTSTSSIMKATNYNTTDLRDVSSCRTNQQSFITSSLGRTDTSAFQPINSSQNSSSNTTNNARQVKSSLSSAVSIDIPKHKQLERGQRLTRVRISHPQSPSVVHLMLHEDFKRACCLLHKMAAHSTFQSNSTTAREYRYRPEVNQVCACLHEGRWFRCRVLQVSSDYSTVTVLYVDWGMKISVENNPKYIRHLPNEFYSEPACSIMCHLDGVFEEDNVIPSDVATQCITLLSEDEYEIVVNDYHNITGGRIFLFMKGRNINEEIQRLLTGSKKVFMPEDILMEQFQYQMKLSVGSESKALLSSFSGNDDSFYVLLINENSIVIDRAMNELQEHHIPNREYLQVPQVKTLVVARYADDGRYYRAWVKSIDTENEQATVFFVDFGNESKVLFSNIYICPESVRTLPWLGVRVRLSNETMTIEELSKFWKLTESHYIWIRINEVLEDSYGVQIKIDYSVLLRHQRTKMSTTKRSVHKNMQTQIDDKLSYSRNTSDRNSCLLTPSMIDQSQLTNENVFRNLIEMINNELRSLRHRVNDSDEAAQDRHSQLMQFLFSIVNFNNNSNHQKQSA</sequence>
<dbReference type="InterPro" id="IPR035437">
    <property type="entry name" value="SNase_OB-fold_sf"/>
</dbReference>
<dbReference type="InterPro" id="IPR050621">
    <property type="entry name" value="Tudor_domain_containing"/>
</dbReference>
<keyword evidence="5" id="KW-1185">Reference proteome</keyword>
<dbReference type="FunFam" id="2.30.30.140:FF:000018">
    <property type="entry name" value="Serine/threonine-protein kinase 31"/>
    <property type="match status" value="1"/>
</dbReference>
<feature type="region of interest" description="Disordered" evidence="1">
    <location>
        <begin position="89"/>
        <end position="120"/>
    </location>
</feature>
<feature type="region of interest" description="Disordered" evidence="1">
    <location>
        <begin position="154"/>
        <end position="175"/>
    </location>
</feature>
<evidence type="ECO:0000313" key="4">
    <source>
        <dbReference type="EMBL" id="CAF1192436.1"/>
    </source>
</evidence>
<protein>
    <recommendedName>
        <fullName evidence="2">Tudor domain-containing protein</fullName>
    </recommendedName>
</protein>
<dbReference type="CDD" id="cd20379">
    <property type="entry name" value="Tudor_dTUD-like"/>
    <property type="match status" value="1"/>
</dbReference>
<dbReference type="SMART" id="SM00333">
    <property type="entry name" value="TUDOR"/>
    <property type="match status" value="2"/>
</dbReference>
<organism evidence="3 6">
    <name type="scientific">Adineta ricciae</name>
    <name type="common">Rotifer</name>
    <dbReference type="NCBI Taxonomy" id="249248"/>
    <lineage>
        <taxon>Eukaryota</taxon>
        <taxon>Metazoa</taxon>
        <taxon>Spiralia</taxon>
        <taxon>Gnathifera</taxon>
        <taxon>Rotifera</taxon>
        <taxon>Eurotatoria</taxon>
        <taxon>Bdelloidea</taxon>
        <taxon>Adinetida</taxon>
        <taxon>Adinetidae</taxon>
        <taxon>Adineta</taxon>
    </lineage>
</organism>
<feature type="compositionally biased region" description="Polar residues" evidence="1">
    <location>
        <begin position="154"/>
        <end position="168"/>
    </location>
</feature>
<dbReference type="EMBL" id="CAJNOJ010000062">
    <property type="protein sequence ID" value="CAF1003470.1"/>
    <property type="molecule type" value="Genomic_DNA"/>
</dbReference>
<evidence type="ECO:0000313" key="6">
    <source>
        <dbReference type="Proteomes" id="UP000663852"/>
    </source>
</evidence>
<dbReference type="PROSITE" id="PS50304">
    <property type="entry name" value="TUDOR"/>
    <property type="match status" value="2"/>
</dbReference>
<accession>A0A814H149</accession>
<name>A0A814H149_ADIRI</name>
<reference evidence="3" key="1">
    <citation type="submission" date="2021-02" db="EMBL/GenBank/DDBJ databases">
        <authorList>
            <person name="Nowell W R."/>
        </authorList>
    </citation>
    <scope>NUCLEOTIDE SEQUENCE</scope>
</reference>
<comment type="caution">
    <text evidence="3">The sequence shown here is derived from an EMBL/GenBank/DDBJ whole genome shotgun (WGS) entry which is preliminary data.</text>
</comment>
<gene>
    <name evidence="3" type="ORF">EDS130_LOCUS15004</name>
    <name evidence="4" type="ORF">XAT740_LOCUS23197</name>
</gene>
<feature type="compositionally biased region" description="Polar residues" evidence="1">
    <location>
        <begin position="256"/>
        <end position="265"/>
    </location>
</feature>
<feature type="compositionally biased region" description="Polar residues" evidence="1">
    <location>
        <begin position="97"/>
        <end position="120"/>
    </location>
</feature>
<feature type="compositionally biased region" description="Low complexity" evidence="1">
    <location>
        <begin position="243"/>
        <end position="255"/>
    </location>
</feature>
<feature type="compositionally biased region" description="Acidic residues" evidence="1">
    <location>
        <begin position="23"/>
        <end position="34"/>
    </location>
</feature>